<dbReference type="GO" id="GO:0046872">
    <property type="term" value="F:metal ion binding"/>
    <property type="evidence" value="ECO:0007669"/>
    <property type="project" value="UniProtKB-KW"/>
</dbReference>
<feature type="domain" description="Prenyltransferase alpha-alpha toroid" evidence="11">
    <location>
        <begin position="60"/>
        <end position="249"/>
    </location>
</feature>
<evidence type="ECO:0000256" key="3">
    <source>
        <dbReference type="ARBA" id="ARBA00022602"/>
    </source>
</evidence>
<dbReference type="OrthoDB" id="24893at2759"/>
<dbReference type="InterPro" id="IPR045089">
    <property type="entry name" value="PGGT1B-like"/>
</dbReference>
<comment type="similarity">
    <text evidence="2">Belongs to the protein prenyltransferase subunit beta family.</text>
</comment>
<evidence type="ECO:0000256" key="2">
    <source>
        <dbReference type="ARBA" id="ARBA00010497"/>
    </source>
</evidence>
<keyword evidence="3" id="KW-0637">Prenyltransferase</keyword>
<sequence length="576" mass="61789">MVVEAPLAAARHRCFLQRVVGAGLQSLRKREAESSKLDKEDYFAHHHPFSQEESSSDGINSVEAESFLLSGVYWTLAGLALLENDYKRGRLGFGDAPDGGNREEASTSFLGETQRSSLVRLVMKCKRTLACSRHVEGTENSADPQSESLEDAACSCCVGFAPHPDPSYPATSLSTLSALQILFLLGSAGPSTLPPHLLNKIQRFLARLQDQNTGAFNNQCNDLPNHAAEPDMRFAMCAVASLQLTQLLANRSAGNSRSGCVTKVRETGNTSKERTKSGIEGGSGYANAKKHKTHDCSSDNQRRVPRQTDNGSCANSSDNWFRGCIDRNKLFDWITQCQNLDGGFGCAPGCESHAGTTFCAIASLSLIERLPQLPASARLSVEGWLGARQLPGGGLNGRPGKSADSCYCWWILATANILGMDLASVYDTQTLKQFVLSCQAETGGISRVPIKTASSGCGTVVAAHESPGNQNDTAREEVSVASAASLKVQEDKSRNQVESETPETSLFGKGRLESHSASQKVPDPFHTFFGLAGLSILVHAGAGHVNQPCLDEPLSRVLATVNPLYGLPTYAVDNYM</sequence>
<dbReference type="Gene3D" id="1.50.10.20">
    <property type="match status" value="1"/>
</dbReference>
<dbReference type="Pfam" id="PF00432">
    <property type="entry name" value="Prenyltrans"/>
    <property type="match status" value="3"/>
</dbReference>
<evidence type="ECO:0000313" key="12">
    <source>
        <dbReference type="EMBL" id="KFG32149.1"/>
    </source>
</evidence>
<reference evidence="12 13" key="1">
    <citation type="submission" date="2014-03" db="EMBL/GenBank/DDBJ databases">
        <authorList>
            <person name="Sibley D."/>
            <person name="Venepally P."/>
            <person name="Karamycheva S."/>
            <person name="Hadjithomas M."/>
            <person name="Khan A."/>
            <person name="Brunk B."/>
            <person name="Roos D."/>
            <person name="Caler E."/>
            <person name="Lorenzi H."/>
        </authorList>
    </citation>
    <scope>NUCLEOTIDE SEQUENCE [LARGE SCALE GENOMIC DNA]</scope>
    <source>
        <strain evidence="13">p89</strain>
    </source>
</reference>
<dbReference type="GO" id="GO:0005968">
    <property type="term" value="C:Rab-protein geranylgeranyltransferase complex"/>
    <property type="evidence" value="ECO:0007669"/>
    <property type="project" value="TreeGrafter"/>
</dbReference>
<accession>A0A086JJ31</accession>
<evidence type="ECO:0000259" key="11">
    <source>
        <dbReference type="Pfam" id="PF00432"/>
    </source>
</evidence>
<organism evidence="12 13">
    <name type="scientific">Toxoplasma gondii p89</name>
    <dbReference type="NCBI Taxonomy" id="943119"/>
    <lineage>
        <taxon>Eukaryota</taxon>
        <taxon>Sar</taxon>
        <taxon>Alveolata</taxon>
        <taxon>Apicomplexa</taxon>
        <taxon>Conoidasida</taxon>
        <taxon>Coccidia</taxon>
        <taxon>Eucoccidiorida</taxon>
        <taxon>Eimeriorina</taxon>
        <taxon>Sarcocystidae</taxon>
        <taxon>Toxoplasma</taxon>
    </lineage>
</organism>
<evidence type="ECO:0000313" key="13">
    <source>
        <dbReference type="Proteomes" id="UP000028828"/>
    </source>
</evidence>
<evidence type="ECO:0000256" key="8">
    <source>
        <dbReference type="ARBA" id="ARBA00030816"/>
    </source>
</evidence>
<comment type="cofactor">
    <cofactor evidence="1">
        <name>Zn(2+)</name>
        <dbReference type="ChEBI" id="CHEBI:29105"/>
    </cofactor>
</comment>
<dbReference type="EMBL" id="AEYI02001887">
    <property type="protein sequence ID" value="KFG32149.1"/>
    <property type="molecule type" value="Genomic_DNA"/>
</dbReference>
<dbReference type="InterPro" id="IPR008930">
    <property type="entry name" value="Terpenoid_cyclase/PrenylTrfase"/>
</dbReference>
<keyword evidence="4 12" id="KW-0808">Transferase</keyword>
<evidence type="ECO:0000256" key="5">
    <source>
        <dbReference type="ARBA" id="ARBA00022723"/>
    </source>
</evidence>
<feature type="region of interest" description="Disordered" evidence="10">
    <location>
        <begin position="489"/>
        <end position="513"/>
    </location>
</feature>
<dbReference type="InterPro" id="IPR001330">
    <property type="entry name" value="Prenyltrans"/>
</dbReference>
<gene>
    <name evidence="12" type="ORF">TGP89_278230</name>
</gene>
<keyword evidence="7" id="KW-0862">Zinc</keyword>
<name>A0A086JJ31_TOXGO</name>
<evidence type="ECO:0000256" key="1">
    <source>
        <dbReference type="ARBA" id="ARBA00001947"/>
    </source>
</evidence>
<evidence type="ECO:0000256" key="10">
    <source>
        <dbReference type="SAM" id="MobiDB-lite"/>
    </source>
</evidence>
<feature type="region of interest" description="Disordered" evidence="10">
    <location>
        <begin position="259"/>
        <end position="311"/>
    </location>
</feature>
<dbReference type="GO" id="GO:0004663">
    <property type="term" value="F:Rab geranylgeranyltransferase activity"/>
    <property type="evidence" value="ECO:0007669"/>
    <property type="project" value="TreeGrafter"/>
</dbReference>
<dbReference type="SUPFAM" id="SSF48239">
    <property type="entry name" value="Terpenoid cyclases/Protein prenyltransferases"/>
    <property type="match status" value="2"/>
</dbReference>
<keyword evidence="5" id="KW-0479">Metal-binding</keyword>
<feature type="domain" description="Prenyltransferase alpha-alpha toroid" evidence="11">
    <location>
        <begin position="518"/>
        <end position="549"/>
    </location>
</feature>
<proteinExistence type="inferred from homology"/>
<evidence type="ECO:0000256" key="6">
    <source>
        <dbReference type="ARBA" id="ARBA00022737"/>
    </source>
</evidence>
<feature type="domain" description="Prenyltransferase alpha-alpha toroid" evidence="11">
    <location>
        <begin position="324"/>
        <end position="450"/>
    </location>
</feature>
<feature type="compositionally biased region" description="Basic and acidic residues" evidence="10">
    <location>
        <begin position="263"/>
        <end position="277"/>
    </location>
</feature>
<dbReference type="AlphaFoldDB" id="A0A086JJ31"/>
<keyword evidence="6" id="KW-0677">Repeat</keyword>
<dbReference type="VEuPathDB" id="ToxoDB:TGP89_278230"/>
<evidence type="ECO:0000256" key="9">
    <source>
        <dbReference type="ARBA" id="ARBA00032766"/>
    </source>
</evidence>
<evidence type="ECO:0000256" key="4">
    <source>
        <dbReference type="ARBA" id="ARBA00022679"/>
    </source>
</evidence>
<evidence type="ECO:0000256" key="7">
    <source>
        <dbReference type="ARBA" id="ARBA00022833"/>
    </source>
</evidence>
<dbReference type="Proteomes" id="UP000028828">
    <property type="component" value="Unassembled WGS sequence"/>
</dbReference>
<comment type="caution">
    <text evidence="12">The sequence shown here is derived from an EMBL/GenBank/DDBJ whole genome shotgun (WGS) entry which is preliminary data.</text>
</comment>
<protein>
    <recommendedName>
        <fullName evidence="8">Geranylgeranyl transferase type II subunit beta</fullName>
    </recommendedName>
    <alternativeName>
        <fullName evidence="9">Type II protein geranyl-geranyltransferase subunit beta</fullName>
    </alternativeName>
</protein>
<dbReference type="PANTHER" id="PTHR11774">
    <property type="entry name" value="GERANYLGERANYL TRANSFERASE TYPE BETA SUBUNIT"/>
    <property type="match status" value="1"/>
</dbReference>
<dbReference type="PANTHER" id="PTHR11774:SF11">
    <property type="entry name" value="GERANYLGERANYL TRANSFERASE TYPE-2 SUBUNIT BETA"/>
    <property type="match status" value="1"/>
</dbReference>